<protein>
    <recommendedName>
        <fullName evidence="4">Protein ZIP4 homolog</fullName>
    </recommendedName>
</protein>
<keyword evidence="3" id="KW-1185">Reference proteome</keyword>
<gene>
    <name evidence="2" type="ORF">GFSPODELE1_LOCUS1353</name>
</gene>
<organism evidence="2 3">
    <name type="scientific">Somion occarium</name>
    <dbReference type="NCBI Taxonomy" id="3059160"/>
    <lineage>
        <taxon>Eukaryota</taxon>
        <taxon>Fungi</taxon>
        <taxon>Dikarya</taxon>
        <taxon>Basidiomycota</taxon>
        <taxon>Agaricomycotina</taxon>
        <taxon>Agaricomycetes</taxon>
        <taxon>Polyporales</taxon>
        <taxon>Cerrenaceae</taxon>
        <taxon>Somion</taxon>
    </lineage>
</organism>
<evidence type="ECO:0000313" key="3">
    <source>
        <dbReference type="Proteomes" id="UP001497453"/>
    </source>
</evidence>
<dbReference type="PANTHER" id="PTHR40375:SF2">
    <property type="entry name" value="SPORULATION-SPECIFIC PROTEIN 22"/>
    <property type="match status" value="1"/>
</dbReference>
<dbReference type="PANTHER" id="PTHR40375">
    <property type="entry name" value="SPORULATION-SPECIFIC PROTEIN 22"/>
    <property type="match status" value="1"/>
</dbReference>
<evidence type="ECO:0008006" key="4">
    <source>
        <dbReference type="Google" id="ProtNLM"/>
    </source>
</evidence>
<dbReference type="InterPro" id="IPR039057">
    <property type="entry name" value="Spo22/ZIP4"/>
</dbReference>
<accession>A0ABP1CM92</accession>
<sequence length="1022" mass="114970">MLMRDVSAQEKERFQCSVCFPFYPGSVSWEHRLARWVPDFLFASHLDALISIKPKLAEDPLSALTSLVNELRNIAALAESFALYRSRANKDWYSLADVLDREGVHLWNLSGQLRREGDDEALTIFAALRLTGFRLIEAGLVPKPPIETLIHVLQLASKAAASLSEISWNDEAASVLTCAAKYEEDLKITEDTQGSHQQDRACAVVLYYASRMEAASSEGNDGVADFMLQKILGNEQQLSILPSQDRFHLASRLLEIGKSSLRAAQDDVSALELGRSSESVKWLQSAFSVIERSDDQELAGTADLKRSILRSLARAYFLASADNPDNLNRAEASLNELIVSLDTSFDRWSPEYQQVRWMRIAILKRRKAAESPLLEAFRSIIDHMSYSSEENITDILQELRTLSHYHDLVTAVHQHALRTGLDVERNSALIHIDRILLSLLFHCSRDQTHFRAMQDVDATLTILSDADFVLPKVPVMACLTLLWQFGDRQYSAKRWLQAADWFLVGTHRVFNSVPHTSRTKCDRKAALCYIQQQDYAKASAVLQRCLHDEAATHYVMLLTAVRQGLEDEAIKAARGMAKCSDFDRNMLFLATQLAHESDMKTLLLSILEELLQVVDTRTDHFQAEALTLIRCIIRLMIKLIGEPGANRTALFPTLLKHFHAAVSLIDNMRAQGRATTVAKDISWLWRTAYNCAVQGCSVWENAEKEVAELFDVARMLLQEYSDALVTDVEPDTFVHLINAFFASVAGRLFAIRGHLHSGASVPNDEAELVAERIKSCKICIQRVIDNEKLTKSEDMQRAHSFIHILRVFETEVLCAKKEWKALLHTIEDATESDASAVNTFEAIADLVWNEKDCPVEVLFAALEAILHASLDRMSFSVQKFSRWLRAICTILLSRNVLADRAKALGYVEQAVAVVEEHSTASDENDVGYLYAGRENTLTLASKIYPIDERHWLLGTAYNTGIECLHVSQVDEAKRWFELSTVVCRYVPNGMSRAEKISDAYTQLLARYTSNASTSKQVVPVTP</sequence>
<reference evidence="3" key="1">
    <citation type="submission" date="2024-04" db="EMBL/GenBank/DDBJ databases">
        <authorList>
            <person name="Shaw F."/>
            <person name="Minotto A."/>
        </authorList>
    </citation>
    <scope>NUCLEOTIDE SEQUENCE [LARGE SCALE GENOMIC DNA]</scope>
</reference>
<evidence type="ECO:0000256" key="1">
    <source>
        <dbReference type="ARBA" id="ARBA00023254"/>
    </source>
</evidence>
<dbReference type="Proteomes" id="UP001497453">
    <property type="component" value="Chromosome 1"/>
</dbReference>
<keyword evidence="1" id="KW-0469">Meiosis</keyword>
<dbReference type="InterPro" id="IPR013940">
    <property type="entry name" value="Spo22/ZIP4/TEX11"/>
</dbReference>
<dbReference type="Pfam" id="PF08631">
    <property type="entry name" value="SPO22"/>
    <property type="match status" value="1"/>
</dbReference>
<dbReference type="EMBL" id="OZ037944">
    <property type="protein sequence ID" value="CAL1696815.1"/>
    <property type="molecule type" value="Genomic_DNA"/>
</dbReference>
<evidence type="ECO:0000313" key="2">
    <source>
        <dbReference type="EMBL" id="CAL1696815.1"/>
    </source>
</evidence>
<proteinExistence type="predicted"/>
<name>A0ABP1CM92_9APHY</name>